<dbReference type="SMART" id="SM00922">
    <property type="entry name" value="MR_MLE"/>
    <property type="match status" value="1"/>
</dbReference>
<dbReference type="InterPro" id="IPR029065">
    <property type="entry name" value="Enolase_C-like"/>
</dbReference>
<evidence type="ECO:0000256" key="3">
    <source>
        <dbReference type="ARBA" id="ARBA00022842"/>
    </source>
</evidence>
<evidence type="ECO:0000256" key="1">
    <source>
        <dbReference type="ARBA" id="ARBA00001946"/>
    </source>
</evidence>
<organism evidence="5 6">
    <name type="scientific">Devosia aurantiaca</name>
    <dbReference type="NCBI Taxonomy" id="2714858"/>
    <lineage>
        <taxon>Bacteria</taxon>
        <taxon>Pseudomonadati</taxon>
        <taxon>Pseudomonadota</taxon>
        <taxon>Alphaproteobacteria</taxon>
        <taxon>Hyphomicrobiales</taxon>
        <taxon>Devosiaceae</taxon>
        <taxon>Devosia</taxon>
    </lineage>
</organism>
<dbReference type="SUPFAM" id="SSF54826">
    <property type="entry name" value="Enolase N-terminal domain-like"/>
    <property type="match status" value="1"/>
</dbReference>
<comment type="cofactor">
    <cofactor evidence="1">
        <name>Mg(2+)</name>
        <dbReference type="ChEBI" id="CHEBI:18420"/>
    </cofactor>
</comment>
<comment type="caution">
    <text evidence="5">The sequence shown here is derived from an EMBL/GenBank/DDBJ whole genome shotgun (WGS) entry which is preliminary data.</text>
</comment>
<dbReference type="GO" id="GO:0000287">
    <property type="term" value="F:magnesium ion binding"/>
    <property type="evidence" value="ECO:0007669"/>
    <property type="project" value="TreeGrafter"/>
</dbReference>
<sequence>MLATIILYRVPIETPVRTSFGVMLDRPTLVLRLEDGDGAVGYGEVWCNFPSGGAEHRAHLLETVILPLAASSGLLDDPGALWVWLTRRLHVLAIQSGEPGPFAQCLAGLECALTDLAARRAGLSLSRFLNREAPASVGVYASGINPEGAPEAAARAHADGYAGSKIKIGFDPVVDRENLRQARALLGREKLLMADANQGYGLAEALAIAPVADEVGLFWLEEPLPQDALDEDWAALHRGLQTPLAAGENFSREEHFTALADRRSITVLQPDLGRWGGVRKMLEVAEDAKRANRLLCPHWLGGGIGLLTSCHVKAASGVSTGFVEVDYNTNLMRSELAHDMLATLAGGRVVLSDSPGIGIDDAAMAGFKSYAVQTREIAL</sequence>
<accession>A0A6M1SU31</accession>
<gene>
    <name evidence="5" type="ORF">G5575_01130</name>
</gene>
<dbReference type="Gene3D" id="3.30.390.10">
    <property type="entry name" value="Enolase-like, N-terminal domain"/>
    <property type="match status" value="1"/>
</dbReference>
<dbReference type="GO" id="GO:0016836">
    <property type="term" value="F:hydro-lyase activity"/>
    <property type="evidence" value="ECO:0007669"/>
    <property type="project" value="TreeGrafter"/>
</dbReference>
<dbReference type="EMBL" id="JAALFG010000001">
    <property type="protein sequence ID" value="NGP16471.1"/>
    <property type="molecule type" value="Genomic_DNA"/>
</dbReference>
<evidence type="ECO:0000259" key="4">
    <source>
        <dbReference type="SMART" id="SM00922"/>
    </source>
</evidence>
<protein>
    <submittedName>
        <fullName evidence="5">Mandelate racemase/muconate lactonizing enzyme family protein</fullName>
    </submittedName>
</protein>
<dbReference type="AlphaFoldDB" id="A0A6M1SU31"/>
<reference evidence="5 6" key="1">
    <citation type="submission" date="2020-02" db="EMBL/GenBank/DDBJ databases">
        <authorList>
            <person name="Khan S.A."/>
            <person name="Jeon C.O."/>
            <person name="Chun B.H."/>
        </authorList>
    </citation>
    <scope>NUCLEOTIDE SEQUENCE [LARGE SCALE GENOMIC DNA]</scope>
    <source>
        <strain evidence="5 6">H239</strain>
    </source>
</reference>
<dbReference type="PANTHER" id="PTHR13794:SF58">
    <property type="entry name" value="MITOCHONDRIAL ENOLASE SUPERFAMILY MEMBER 1"/>
    <property type="match status" value="1"/>
</dbReference>
<dbReference type="GO" id="GO:0016052">
    <property type="term" value="P:carbohydrate catabolic process"/>
    <property type="evidence" value="ECO:0007669"/>
    <property type="project" value="TreeGrafter"/>
</dbReference>
<dbReference type="Pfam" id="PF02746">
    <property type="entry name" value="MR_MLE_N"/>
    <property type="match status" value="1"/>
</dbReference>
<reference evidence="5 6" key="2">
    <citation type="submission" date="2020-03" db="EMBL/GenBank/DDBJ databases">
        <title>Devosia chinhatensis sp. nov., isolated from a hexachlorocyclohexane (HCH) dump site in India.</title>
        <authorList>
            <person name="Kumar M."/>
            <person name="Lal R."/>
        </authorList>
    </citation>
    <scope>NUCLEOTIDE SEQUENCE [LARGE SCALE GENOMIC DNA]</scope>
    <source>
        <strain evidence="5 6">H239</strain>
    </source>
</reference>
<dbReference type="Proteomes" id="UP000474802">
    <property type="component" value="Unassembled WGS sequence"/>
</dbReference>
<dbReference type="Pfam" id="PF13378">
    <property type="entry name" value="MR_MLE_C"/>
    <property type="match status" value="1"/>
</dbReference>
<dbReference type="SFLD" id="SFLDS00001">
    <property type="entry name" value="Enolase"/>
    <property type="match status" value="1"/>
</dbReference>
<proteinExistence type="predicted"/>
<keyword evidence="3" id="KW-0460">Magnesium</keyword>
<dbReference type="Gene3D" id="3.20.20.120">
    <property type="entry name" value="Enolase-like C-terminal domain"/>
    <property type="match status" value="1"/>
</dbReference>
<dbReference type="InterPro" id="IPR036849">
    <property type="entry name" value="Enolase-like_C_sf"/>
</dbReference>
<evidence type="ECO:0000313" key="5">
    <source>
        <dbReference type="EMBL" id="NGP16471.1"/>
    </source>
</evidence>
<dbReference type="InterPro" id="IPR046945">
    <property type="entry name" value="RHMD-like"/>
</dbReference>
<feature type="domain" description="Mandelate racemase/muconate lactonizing enzyme C-terminal" evidence="4">
    <location>
        <begin position="146"/>
        <end position="243"/>
    </location>
</feature>
<dbReference type="InterPro" id="IPR029017">
    <property type="entry name" value="Enolase-like_N"/>
</dbReference>
<keyword evidence="6" id="KW-1185">Reference proteome</keyword>
<dbReference type="RefSeq" id="WP_164532728.1">
    <property type="nucleotide sequence ID" value="NZ_JAALFG010000001.1"/>
</dbReference>
<dbReference type="PANTHER" id="PTHR13794">
    <property type="entry name" value="ENOLASE SUPERFAMILY, MANDELATE RACEMASE"/>
    <property type="match status" value="1"/>
</dbReference>
<evidence type="ECO:0000256" key="2">
    <source>
        <dbReference type="ARBA" id="ARBA00022723"/>
    </source>
</evidence>
<dbReference type="InterPro" id="IPR013342">
    <property type="entry name" value="Mandelate_racemase_C"/>
</dbReference>
<dbReference type="CDD" id="cd03316">
    <property type="entry name" value="MR_like"/>
    <property type="match status" value="1"/>
</dbReference>
<dbReference type="InterPro" id="IPR013341">
    <property type="entry name" value="Mandelate_racemase_N_dom"/>
</dbReference>
<dbReference type="SUPFAM" id="SSF51604">
    <property type="entry name" value="Enolase C-terminal domain-like"/>
    <property type="match status" value="1"/>
</dbReference>
<evidence type="ECO:0000313" key="6">
    <source>
        <dbReference type="Proteomes" id="UP000474802"/>
    </source>
</evidence>
<keyword evidence="2" id="KW-0479">Metal-binding</keyword>
<name>A0A6M1SU31_9HYPH</name>